<evidence type="ECO:0000256" key="1">
    <source>
        <dbReference type="SAM" id="MobiDB-lite"/>
    </source>
</evidence>
<feature type="non-terminal residue" evidence="2">
    <location>
        <position position="1"/>
    </location>
</feature>
<feature type="region of interest" description="Disordered" evidence="1">
    <location>
        <begin position="36"/>
        <end position="103"/>
    </location>
</feature>
<organism evidence="2">
    <name type="scientific">Tanacetum cinerariifolium</name>
    <name type="common">Dalmatian daisy</name>
    <name type="synonym">Chrysanthemum cinerariifolium</name>
    <dbReference type="NCBI Taxonomy" id="118510"/>
    <lineage>
        <taxon>Eukaryota</taxon>
        <taxon>Viridiplantae</taxon>
        <taxon>Streptophyta</taxon>
        <taxon>Embryophyta</taxon>
        <taxon>Tracheophyta</taxon>
        <taxon>Spermatophyta</taxon>
        <taxon>Magnoliopsida</taxon>
        <taxon>eudicotyledons</taxon>
        <taxon>Gunneridae</taxon>
        <taxon>Pentapetalae</taxon>
        <taxon>asterids</taxon>
        <taxon>campanulids</taxon>
        <taxon>Asterales</taxon>
        <taxon>Asteraceae</taxon>
        <taxon>Asteroideae</taxon>
        <taxon>Anthemideae</taxon>
        <taxon>Anthemidinae</taxon>
        <taxon>Tanacetum</taxon>
    </lineage>
</organism>
<dbReference type="EMBL" id="BKCJ011430838">
    <property type="protein sequence ID" value="GFD33035.1"/>
    <property type="molecule type" value="Genomic_DNA"/>
</dbReference>
<dbReference type="AlphaFoldDB" id="A0A699VC94"/>
<sequence>EPQVNAKEADMQRALEESMKSMYDVPWGLLPPVVIREPEPEKYQPLPEAGPDPDAQVEGQARTDHGAQDEGQAGSNPDDQFEGQARPDPGNAGAGEQPMPSLV</sequence>
<proteinExistence type="predicted"/>
<gene>
    <name evidence="2" type="ORF">Tci_905004</name>
</gene>
<accession>A0A699VC94</accession>
<protein>
    <submittedName>
        <fullName evidence="2">Uncharacterized protein</fullName>
    </submittedName>
</protein>
<evidence type="ECO:0000313" key="2">
    <source>
        <dbReference type="EMBL" id="GFD33035.1"/>
    </source>
</evidence>
<name>A0A699VC94_TANCI</name>
<comment type="caution">
    <text evidence="2">The sequence shown here is derived from an EMBL/GenBank/DDBJ whole genome shotgun (WGS) entry which is preliminary data.</text>
</comment>
<reference evidence="2" key="1">
    <citation type="journal article" date="2019" name="Sci. Rep.">
        <title>Draft genome of Tanacetum cinerariifolium, the natural source of mosquito coil.</title>
        <authorList>
            <person name="Yamashiro T."/>
            <person name="Shiraishi A."/>
            <person name="Satake H."/>
            <person name="Nakayama K."/>
        </authorList>
    </citation>
    <scope>NUCLEOTIDE SEQUENCE</scope>
</reference>
<feature type="non-terminal residue" evidence="2">
    <location>
        <position position="103"/>
    </location>
</feature>